<dbReference type="Proteomes" id="UP000011657">
    <property type="component" value="Unassembled WGS sequence"/>
</dbReference>
<proteinExistence type="predicted"/>
<accession>M0C5B7</accession>
<dbReference type="RefSeq" id="WP_008894316.1">
    <property type="nucleotide sequence ID" value="NZ_AOIS01000036.1"/>
</dbReference>
<feature type="region of interest" description="Disordered" evidence="1">
    <location>
        <begin position="1"/>
        <end position="51"/>
    </location>
</feature>
<name>M0C5B7_9EURY</name>
<dbReference type="EMBL" id="AOIS01000036">
    <property type="protein sequence ID" value="ELZ18405.1"/>
    <property type="molecule type" value="Genomic_DNA"/>
</dbReference>
<organism evidence="2 3">
    <name type="scientific">Haloterrigena salina JCM 13891</name>
    <dbReference type="NCBI Taxonomy" id="1227488"/>
    <lineage>
        <taxon>Archaea</taxon>
        <taxon>Methanobacteriati</taxon>
        <taxon>Methanobacteriota</taxon>
        <taxon>Stenosarchaea group</taxon>
        <taxon>Halobacteria</taxon>
        <taxon>Halobacteriales</taxon>
        <taxon>Natrialbaceae</taxon>
        <taxon>Haloterrigena</taxon>
    </lineage>
</organism>
<comment type="caution">
    <text evidence="2">The sequence shown here is derived from an EMBL/GenBank/DDBJ whole genome shotgun (WGS) entry which is preliminary data.</text>
</comment>
<sequence length="51" mass="5678">MPHVPDFPSPSDDADDDRDPERRSIVDRIIGDGHWPTSAAPRPEPVPASFR</sequence>
<feature type="compositionally biased region" description="Pro residues" evidence="1">
    <location>
        <begin position="42"/>
        <end position="51"/>
    </location>
</feature>
<feature type="compositionally biased region" description="Basic and acidic residues" evidence="1">
    <location>
        <begin position="19"/>
        <end position="31"/>
    </location>
</feature>
<protein>
    <submittedName>
        <fullName evidence="2">Uncharacterized protein</fullName>
    </submittedName>
</protein>
<evidence type="ECO:0000256" key="1">
    <source>
        <dbReference type="SAM" id="MobiDB-lite"/>
    </source>
</evidence>
<evidence type="ECO:0000313" key="3">
    <source>
        <dbReference type="Proteomes" id="UP000011657"/>
    </source>
</evidence>
<keyword evidence="3" id="KW-1185">Reference proteome</keyword>
<evidence type="ECO:0000313" key="2">
    <source>
        <dbReference type="EMBL" id="ELZ18405.1"/>
    </source>
</evidence>
<reference evidence="2 3" key="1">
    <citation type="journal article" date="2014" name="PLoS Genet.">
        <title>Phylogenetically driven sequencing of extremely halophilic archaea reveals strategies for static and dynamic osmo-response.</title>
        <authorList>
            <person name="Becker E.A."/>
            <person name="Seitzer P.M."/>
            <person name="Tritt A."/>
            <person name="Larsen D."/>
            <person name="Krusor M."/>
            <person name="Yao A.I."/>
            <person name="Wu D."/>
            <person name="Madern D."/>
            <person name="Eisen J.A."/>
            <person name="Darling A.E."/>
            <person name="Facciotti M.T."/>
        </authorList>
    </citation>
    <scope>NUCLEOTIDE SEQUENCE [LARGE SCALE GENOMIC DNA]</scope>
    <source>
        <strain evidence="2 3">JCM 13891</strain>
    </source>
</reference>
<dbReference type="AlphaFoldDB" id="M0C5B7"/>
<dbReference type="PATRIC" id="fig|1227488.3.peg.1986"/>
<gene>
    <name evidence="2" type="ORF">C477_10068</name>
</gene>